<keyword evidence="2" id="KW-1185">Reference proteome</keyword>
<dbReference type="AlphaFoldDB" id="K2QDJ5"/>
<accession>K2QDJ5</accession>
<evidence type="ECO:0000313" key="2">
    <source>
        <dbReference type="Proteomes" id="UP000007360"/>
    </source>
</evidence>
<organism evidence="1 2">
    <name type="scientific">Methanobacterium formicicum (strain DSM 3637 / PP1)</name>
    <dbReference type="NCBI Taxonomy" id="1204725"/>
    <lineage>
        <taxon>Archaea</taxon>
        <taxon>Methanobacteriati</taxon>
        <taxon>Methanobacteriota</taxon>
        <taxon>Methanomada group</taxon>
        <taxon>Methanobacteria</taxon>
        <taxon>Methanobacteriales</taxon>
        <taxon>Methanobacteriaceae</taxon>
        <taxon>Methanobacterium</taxon>
    </lineage>
</organism>
<dbReference type="Pfam" id="PF10967">
    <property type="entry name" value="DUF2769"/>
    <property type="match status" value="1"/>
</dbReference>
<comment type="caution">
    <text evidence="1">The sequence shown here is derived from an EMBL/GenBank/DDBJ whole genome shotgun (WGS) entry which is preliminary data.</text>
</comment>
<sequence length="119" mass="13485">METDCINKNNAGMKNITGRIKMDKFEEKMDKLSSEGLSDSEIGEKLLDEMGDLCICPDCPMYNQCAQEKYEGLYCILGKSQCNLEEDDCICPECEVAENMELKNDLFCLNGSEKELRES</sequence>
<dbReference type="InterPro" id="IPR020075">
    <property type="entry name" value="Uncharacterised_AF2234"/>
</dbReference>
<dbReference type="EMBL" id="AMPO01000003">
    <property type="protein sequence ID" value="EKF86106.1"/>
    <property type="molecule type" value="Genomic_DNA"/>
</dbReference>
<dbReference type="Proteomes" id="UP000007360">
    <property type="component" value="Unassembled WGS sequence"/>
</dbReference>
<dbReference type="RefSeq" id="WP_004030037.1">
    <property type="nucleotide sequence ID" value="NZ_AMPO01000003.1"/>
</dbReference>
<gene>
    <name evidence="1" type="ORF">A994_04100</name>
</gene>
<name>K2QDJ5_METFP</name>
<reference evidence="1 2" key="1">
    <citation type="journal article" date="2012" name="J. Bacteriol.">
        <title>Draft genome sequence of Methanobacterium formicicum DSM 3637, an archaebacterium isolated from the methane producer amoeba Pelomyxa palustris.</title>
        <authorList>
            <person name="Gutierrez G."/>
        </authorList>
    </citation>
    <scope>NUCLEOTIDE SEQUENCE [LARGE SCALE GENOMIC DNA]</scope>
    <source>
        <strain evidence="2">DSM 3637 / PP1</strain>
    </source>
</reference>
<evidence type="ECO:0000313" key="1">
    <source>
        <dbReference type="EMBL" id="EKF86106.1"/>
    </source>
</evidence>
<proteinExistence type="predicted"/>
<evidence type="ECO:0008006" key="3">
    <source>
        <dbReference type="Google" id="ProtNLM"/>
    </source>
</evidence>
<protein>
    <recommendedName>
        <fullName evidence="3">DUF2769 domain-containing protein</fullName>
    </recommendedName>
</protein>
<dbReference type="PATRIC" id="fig|1204725.3.peg.822"/>